<keyword evidence="2" id="KW-1185">Reference proteome</keyword>
<organism evidence="1 2">
    <name type="scientific">Rhodovulum visakhapatnamense</name>
    <dbReference type="NCBI Taxonomy" id="364297"/>
    <lineage>
        <taxon>Bacteria</taxon>
        <taxon>Pseudomonadati</taxon>
        <taxon>Pseudomonadota</taxon>
        <taxon>Alphaproteobacteria</taxon>
        <taxon>Rhodobacterales</taxon>
        <taxon>Paracoccaceae</taxon>
        <taxon>Rhodovulum</taxon>
    </lineage>
</organism>
<name>A0ABS1RAY8_9RHOB</name>
<proteinExistence type="predicted"/>
<sequence length="1009" mass="106591">MAKFDIKGPSAGDTVAATVRKRTSGEVLLQVERAAWGNATPSGEVGQTVAVDVDYGVVHRIPAGAFGGAVEAISVTSQPAVGHVSVQGSDVLVNTVDEGEIRADFAASDLGAKPDPIWTLRNVDTNPLAYMVMNNVTRAPGLAFTFTLSVKPVGKNPVAVTVTATPALHRMMCGWSCGRGIKLAVDSNDATVLEPAERHADLYTSNAPGAYTKEDVVAEVGSWLATSRVGLYIAAQLTPGGGVVSNRAVAHDPNTYFGSQVKPLHPDIVRDMVKSLCETSGFGTVYLHYERGYDYTANTPNLNPGGDGLLHPHAILAYGAGARPLMPRMLHNGAKKHGMFYRGVAFPMGSGVGGTGLTNAIFEDTYHEDTVYFYSDSSAGGERHPRFTVRNSILPQSFDLSGLQNNGQFWAGNYRPSCIKPGSDPQGVIIQGCFVGWGGAGPEYVSDETADAYAYVPGISDERWGLGGYALPGANLLTHPIYFDSSNRHILLRDNFLFGSGGSLMQLRGGAVMRSCAYTFGNQGFMFGTGKFIPYSEDRITGYGEGHRSMAQDVVLTHAGYMSGAGAGMSQSEGIKIGAPLVSLDRVLVLHDCDPNNPSGRDRVYSDWLGQNMFRQEGFLYNTEFDPGGQFENGKGRERSVLCADWGPGINPDYNPDGLDLSNVNDATIFRWYDAQRGNAPDTTTDIMDIYWWLREHQGPEIKALVRSFIAFMQGPVGMAPNWRTKAAACSFVPDLDEDGCRWDNPNNWGGDLIPGSFAGDTVTLNGHKVFFQDHTLTVAGLDLGAGGHLQAVNGRLNVSKAITCTGSGALTTDESGQVWIAGYTGTAPLTVTVMGGRFANTGTFSGPADIHIDGSTDPHGKAEFFCAYGAAAMTVRVGRRMEIVGGGPRVGFDGTGGVQAQLSFESGAVLSFVAENGQLATIREFRSGVNGTMAPDVVSTVALGGATLALDLTGVTPGSYTLVSADSVTGRFGGVSGKIDQGLDATVAVSAKGVSLTVTAGSGRIVLD</sequence>
<protein>
    <submittedName>
        <fullName evidence="1">Uncharacterized protein</fullName>
    </submittedName>
</protein>
<accession>A0ABS1RAY8</accession>
<dbReference type="Proteomes" id="UP000635853">
    <property type="component" value="Unassembled WGS sequence"/>
</dbReference>
<evidence type="ECO:0000313" key="2">
    <source>
        <dbReference type="Proteomes" id="UP000635853"/>
    </source>
</evidence>
<dbReference type="RefSeq" id="WP_178390785.1">
    <property type="nucleotide sequence ID" value="NZ_JAESIL010000003.1"/>
</dbReference>
<reference evidence="2" key="1">
    <citation type="submission" date="2021-01" db="EMBL/GenBank/DDBJ databases">
        <title>Draft genomes of Rhodovulum sulfidophilum.</title>
        <authorList>
            <person name="Guzman M.S."/>
        </authorList>
    </citation>
    <scope>NUCLEOTIDE SEQUENCE [LARGE SCALE GENOMIC DNA]</scope>
    <source>
        <strain evidence="2">AB19</strain>
    </source>
</reference>
<gene>
    <name evidence="1" type="ORF">JMJ92_01305</name>
</gene>
<comment type="caution">
    <text evidence="1">The sequence shown here is derived from an EMBL/GenBank/DDBJ whole genome shotgun (WGS) entry which is preliminary data.</text>
</comment>
<evidence type="ECO:0000313" key="1">
    <source>
        <dbReference type="EMBL" id="MBL3576804.1"/>
    </source>
</evidence>
<dbReference type="EMBL" id="JAESIL010000003">
    <property type="protein sequence ID" value="MBL3576804.1"/>
    <property type="molecule type" value="Genomic_DNA"/>
</dbReference>